<protein>
    <submittedName>
        <fullName evidence="3">Uncharacterized protein</fullName>
    </submittedName>
</protein>
<feature type="region of interest" description="Disordered" evidence="1">
    <location>
        <begin position="229"/>
        <end position="252"/>
    </location>
</feature>
<evidence type="ECO:0000313" key="2">
    <source>
        <dbReference type="Proteomes" id="UP000492821"/>
    </source>
</evidence>
<feature type="region of interest" description="Disordered" evidence="1">
    <location>
        <begin position="136"/>
        <end position="156"/>
    </location>
</feature>
<dbReference type="AlphaFoldDB" id="A0A7E4W651"/>
<dbReference type="WBParaSite" id="Pan_g7336.t1">
    <property type="protein sequence ID" value="Pan_g7336.t1"/>
    <property type="gene ID" value="Pan_g7336"/>
</dbReference>
<sequence>MLSHNAAVTASSTCDLDNVSQQCNYTGGISNYCDSPSRRRSSGYSSNVESYPYQSRKPSESAPFWSPISQASSDADVLFQPDPCDYDSTARFANKQAPKPYQHQPSLDDNYVMDVFNSPGSNDGASTDESSFFASGSQYPYCQQPPPRQALPQQSAVLHRHSIAGYPGQQSPASTFDSNLAGGYSTSSSTRSSFSHPLQHAPAFGSNHFSCSSSRSSSSTAFNSQQSLYRSHQVAKNPPIHESLSLQETTSTDNIEDSEMDEILDKFVGDVGLLFLSTLSTLKFA</sequence>
<dbReference type="Proteomes" id="UP000492821">
    <property type="component" value="Unassembled WGS sequence"/>
</dbReference>
<proteinExistence type="predicted"/>
<reference evidence="3" key="2">
    <citation type="submission" date="2020-10" db="UniProtKB">
        <authorList>
            <consortium name="WormBaseParasite"/>
        </authorList>
    </citation>
    <scope>IDENTIFICATION</scope>
</reference>
<name>A0A7E4W651_PANRE</name>
<accession>A0A7E4W651</accession>
<organism evidence="2 3">
    <name type="scientific">Panagrellus redivivus</name>
    <name type="common">Microworm</name>
    <dbReference type="NCBI Taxonomy" id="6233"/>
    <lineage>
        <taxon>Eukaryota</taxon>
        <taxon>Metazoa</taxon>
        <taxon>Ecdysozoa</taxon>
        <taxon>Nematoda</taxon>
        <taxon>Chromadorea</taxon>
        <taxon>Rhabditida</taxon>
        <taxon>Tylenchina</taxon>
        <taxon>Panagrolaimomorpha</taxon>
        <taxon>Panagrolaimoidea</taxon>
        <taxon>Panagrolaimidae</taxon>
        <taxon>Panagrellus</taxon>
    </lineage>
</organism>
<keyword evidence="2" id="KW-1185">Reference proteome</keyword>
<reference evidence="2" key="1">
    <citation type="journal article" date="2013" name="Genetics">
        <title>The draft genome and transcriptome of Panagrellus redivivus are shaped by the harsh demands of a free-living lifestyle.</title>
        <authorList>
            <person name="Srinivasan J."/>
            <person name="Dillman A.R."/>
            <person name="Macchietto M.G."/>
            <person name="Heikkinen L."/>
            <person name="Lakso M."/>
            <person name="Fracchia K.M."/>
            <person name="Antoshechkin I."/>
            <person name="Mortazavi A."/>
            <person name="Wong G."/>
            <person name="Sternberg P.W."/>
        </authorList>
    </citation>
    <scope>NUCLEOTIDE SEQUENCE [LARGE SCALE GENOMIC DNA]</scope>
    <source>
        <strain evidence="2">MT8872</strain>
    </source>
</reference>
<evidence type="ECO:0000256" key="1">
    <source>
        <dbReference type="SAM" id="MobiDB-lite"/>
    </source>
</evidence>
<feature type="region of interest" description="Disordered" evidence="1">
    <location>
        <begin position="36"/>
        <end position="67"/>
    </location>
</feature>
<evidence type="ECO:0000313" key="3">
    <source>
        <dbReference type="WBParaSite" id="Pan_g7336.t1"/>
    </source>
</evidence>